<keyword evidence="2" id="KW-1185">Reference proteome</keyword>
<dbReference type="Proteomes" id="UP000553632">
    <property type="component" value="Unassembled WGS sequence"/>
</dbReference>
<evidence type="ECO:0000313" key="2">
    <source>
        <dbReference type="Proteomes" id="UP000553632"/>
    </source>
</evidence>
<dbReference type="AlphaFoldDB" id="A0A7J6PTG4"/>
<name>A0A7J6PTG4_PEROL</name>
<dbReference type="EMBL" id="JABANO010037876">
    <property type="protein sequence ID" value="KAF4699479.1"/>
    <property type="molecule type" value="Genomic_DNA"/>
</dbReference>
<comment type="caution">
    <text evidence="1">The sequence shown here is derived from an EMBL/GenBank/DDBJ whole genome shotgun (WGS) entry which is preliminary data.</text>
</comment>
<gene>
    <name evidence="1" type="ORF">FOZ63_019622</name>
</gene>
<organism evidence="1 2">
    <name type="scientific">Perkinsus olseni</name>
    <name type="common">Perkinsus atlanticus</name>
    <dbReference type="NCBI Taxonomy" id="32597"/>
    <lineage>
        <taxon>Eukaryota</taxon>
        <taxon>Sar</taxon>
        <taxon>Alveolata</taxon>
        <taxon>Perkinsozoa</taxon>
        <taxon>Perkinsea</taxon>
        <taxon>Perkinsida</taxon>
        <taxon>Perkinsidae</taxon>
        <taxon>Perkinsus</taxon>
    </lineage>
</organism>
<reference evidence="1 2" key="1">
    <citation type="submission" date="2020-04" db="EMBL/GenBank/DDBJ databases">
        <title>Perkinsus olseni comparative genomics.</title>
        <authorList>
            <person name="Bogema D.R."/>
        </authorList>
    </citation>
    <scope>NUCLEOTIDE SEQUENCE [LARGE SCALE GENOMIC DNA]</scope>
    <source>
        <strain evidence="1 2">ATCC PRA-207</strain>
    </source>
</reference>
<feature type="non-terminal residue" evidence="1">
    <location>
        <position position="1"/>
    </location>
</feature>
<accession>A0A7J6PTG4</accession>
<evidence type="ECO:0000313" key="1">
    <source>
        <dbReference type="EMBL" id="KAF4699479.1"/>
    </source>
</evidence>
<sequence length="284" mass="31007">MIPILGRITAGVANNGGDAITRNKVTVAWVQASLLSLYAKDLCDLPDDSEDNAGMRSYWKRNDVQATCEYKLMRFCTEMEGGDVDGGAQQEKSSSSSFFYQGKHCLVHDDDTLVIPLNSSYDGAHCVVGVLVYGPAVHVLDVPIKKVFKSDRLFYFLLPETPEQEDASQQVTGMLSTASTLAQMDLLKNATTKADATLHLSKATRALKDSTTEVVESLADTNELKIEVKKASDVPIQGITATVASLSKLAIREDLLDYLHGPHGLIPPSLYQSIQKIQQEITLE</sequence>
<protein>
    <submittedName>
        <fullName evidence="1">Uncharacterized protein</fullName>
    </submittedName>
</protein>
<proteinExistence type="predicted"/>